<dbReference type="EMBL" id="GGFM01012535">
    <property type="protein sequence ID" value="MBW33286.1"/>
    <property type="molecule type" value="Transcribed_RNA"/>
</dbReference>
<reference evidence="1" key="1">
    <citation type="submission" date="2018-01" db="EMBL/GenBank/DDBJ databases">
        <title>An insight into the sialome of Amazonian anophelines.</title>
        <authorList>
            <person name="Ribeiro J.M."/>
            <person name="Scarpassa V."/>
            <person name="Calvo E."/>
        </authorList>
    </citation>
    <scope>NUCLEOTIDE SEQUENCE</scope>
    <source>
        <tissue evidence="1">Salivary glands</tissue>
    </source>
</reference>
<dbReference type="AlphaFoldDB" id="A0A2M3ZXI8"/>
<evidence type="ECO:0000313" key="1">
    <source>
        <dbReference type="EMBL" id="MBW33286.1"/>
    </source>
</evidence>
<protein>
    <submittedName>
        <fullName evidence="1">Putative secreted peptide</fullName>
    </submittedName>
</protein>
<sequence length="67" mass="7654">MMIFLFCLLFSAIPCWLILCNSFTSTLLLLLPSPSMPIPSQQPIRISVSFLFLLHIHSSRVELQFSN</sequence>
<accession>A0A2M3ZXI8</accession>
<name>A0A2M3ZXI8_9DIPT</name>
<proteinExistence type="predicted"/>
<organism evidence="1">
    <name type="scientific">Anopheles braziliensis</name>
    <dbReference type="NCBI Taxonomy" id="58242"/>
    <lineage>
        <taxon>Eukaryota</taxon>
        <taxon>Metazoa</taxon>
        <taxon>Ecdysozoa</taxon>
        <taxon>Arthropoda</taxon>
        <taxon>Hexapoda</taxon>
        <taxon>Insecta</taxon>
        <taxon>Pterygota</taxon>
        <taxon>Neoptera</taxon>
        <taxon>Endopterygota</taxon>
        <taxon>Diptera</taxon>
        <taxon>Nematocera</taxon>
        <taxon>Culicoidea</taxon>
        <taxon>Culicidae</taxon>
        <taxon>Anophelinae</taxon>
        <taxon>Anopheles</taxon>
    </lineage>
</organism>